<comment type="subcellular location">
    <subcellularLocation>
        <location evidence="1">Membrane</location>
        <topology evidence="1">Multi-pass membrane protein</topology>
    </subcellularLocation>
</comment>
<feature type="transmembrane region" description="Helical" evidence="5">
    <location>
        <begin position="267"/>
        <end position="286"/>
    </location>
</feature>
<dbReference type="RefSeq" id="WP_189450690.1">
    <property type="nucleotide sequence ID" value="NZ_BMXY01000004.1"/>
</dbReference>
<sequence>MASIGWFLLALVLLALGGDSVVKGAAGLARRFGWPTFTVGLVLVALATSIPELVVNFRAVAVGQEELALGNAVGSNIVNVGLTLAFAAIAAPLVVRWRSLAHLLVVLLGATALVLVMSLDGRLSMLDGGILVIGFVAMLAFKAMRASDESPEVRAEIEGFTRTSDMLGLNLIRLALAAVLLGYGAWLLVRHAPAVGASMGLTPLVTGLLPVAIGTALPEMAGAIGAARRGQGDLVAGHVIGSSLVNILLVLGGMALLSDGLSVPASFVRYELPAAFVFGALMLPVLRGDMRVSRNEGIVLGIALAGWIVFEILLLRG</sequence>
<dbReference type="InterPro" id="IPR004837">
    <property type="entry name" value="NaCa_Exmemb"/>
</dbReference>
<dbReference type="Pfam" id="PF01699">
    <property type="entry name" value="Na_Ca_ex"/>
    <property type="match status" value="2"/>
</dbReference>
<dbReference type="EMBL" id="BMXY01000004">
    <property type="protein sequence ID" value="GGZ70551.1"/>
    <property type="molecule type" value="Genomic_DNA"/>
</dbReference>
<dbReference type="Proteomes" id="UP000643403">
    <property type="component" value="Unassembled WGS sequence"/>
</dbReference>
<feature type="transmembrane region" description="Helical" evidence="5">
    <location>
        <begin position="100"/>
        <end position="119"/>
    </location>
</feature>
<feature type="transmembrane region" description="Helical" evidence="5">
    <location>
        <begin position="67"/>
        <end position="94"/>
    </location>
</feature>
<feature type="transmembrane region" description="Helical" evidence="5">
    <location>
        <begin position="34"/>
        <end position="55"/>
    </location>
</feature>
<feature type="transmembrane region" description="Helical" evidence="5">
    <location>
        <begin position="234"/>
        <end position="255"/>
    </location>
</feature>
<dbReference type="PANTHER" id="PTHR10846">
    <property type="entry name" value="SODIUM/POTASSIUM/CALCIUM EXCHANGER"/>
    <property type="match status" value="1"/>
</dbReference>
<feature type="transmembrane region" description="Helical" evidence="5">
    <location>
        <begin position="171"/>
        <end position="189"/>
    </location>
</feature>
<dbReference type="InterPro" id="IPR044880">
    <property type="entry name" value="NCX_ion-bd_dom_sf"/>
</dbReference>
<keyword evidence="3 5" id="KW-1133">Transmembrane helix</keyword>
<keyword evidence="4 5" id="KW-0472">Membrane</keyword>
<reference evidence="8" key="1">
    <citation type="journal article" date="2019" name="Int. J. Syst. Evol. Microbiol.">
        <title>The Global Catalogue of Microorganisms (GCM) 10K type strain sequencing project: providing services to taxonomists for standard genome sequencing and annotation.</title>
        <authorList>
            <consortium name="The Broad Institute Genomics Platform"/>
            <consortium name="The Broad Institute Genome Sequencing Center for Infectious Disease"/>
            <person name="Wu L."/>
            <person name="Ma J."/>
        </authorList>
    </citation>
    <scope>NUCLEOTIDE SEQUENCE [LARGE SCALE GENOMIC DNA]</scope>
    <source>
        <strain evidence="8">KCTC 22558</strain>
    </source>
</reference>
<organism evidence="7 8">
    <name type="scientific">Cognatilysobacter xinjiangensis</name>
    <dbReference type="NCBI Taxonomy" id="546892"/>
    <lineage>
        <taxon>Bacteria</taxon>
        <taxon>Pseudomonadati</taxon>
        <taxon>Pseudomonadota</taxon>
        <taxon>Gammaproteobacteria</taxon>
        <taxon>Lysobacterales</taxon>
        <taxon>Lysobacteraceae</taxon>
        <taxon>Cognatilysobacter</taxon>
    </lineage>
</organism>
<feature type="domain" description="Sodium/calcium exchanger membrane region" evidence="6">
    <location>
        <begin position="172"/>
        <end position="310"/>
    </location>
</feature>
<evidence type="ECO:0000256" key="3">
    <source>
        <dbReference type="ARBA" id="ARBA00022989"/>
    </source>
</evidence>
<proteinExistence type="predicted"/>
<protein>
    <submittedName>
        <fullName evidence="7">Sodium:calcium antiporter</fullName>
    </submittedName>
</protein>
<evidence type="ECO:0000256" key="1">
    <source>
        <dbReference type="ARBA" id="ARBA00004141"/>
    </source>
</evidence>
<accession>A0ABQ3C6C3</accession>
<evidence type="ECO:0000259" key="6">
    <source>
        <dbReference type="Pfam" id="PF01699"/>
    </source>
</evidence>
<gene>
    <name evidence="7" type="primary">yrbG</name>
    <name evidence="7" type="ORF">GCM10008101_26070</name>
</gene>
<keyword evidence="8" id="KW-1185">Reference proteome</keyword>
<name>A0ABQ3C6C3_9GAMM</name>
<dbReference type="Gene3D" id="1.20.1420.30">
    <property type="entry name" value="NCX, central ion-binding region"/>
    <property type="match status" value="1"/>
</dbReference>
<evidence type="ECO:0000256" key="4">
    <source>
        <dbReference type="ARBA" id="ARBA00023136"/>
    </source>
</evidence>
<dbReference type="PANTHER" id="PTHR10846:SF8">
    <property type="entry name" value="INNER MEMBRANE PROTEIN YRBG"/>
    <property type="match status" value="1"/>
</dbReference>
<comment type="caution">
    <text evidence="7">The sequence shown here is derived from an EMBL/GenBank/DDBJ whole genome shotgun (WGS) entry which is preliminary data.</text>
</comment>
<evidence type="ECO:0000313" key="8">
    <source>
        <dbReference type="Proteomes" id="UP000643403"/>
    </source>
</evidence>
<evidence type="ECO:0000256" key="5">
    <source>
        <dbReference type="SAM" id="Phobius"/>
    </source>
</evidence>
<feature type="domain" description="Sodium/calcium exchanger membrane region" evidence="6">
    <location>
        <begin position="3"/>
        <end position="142"/>
    </location>
</feature>
<keyword evidence="2 5" id="KW-0812">Transmembrane</keyword>
<evidence type="ECO:0000313" key="7">
    <source>
        <dbReference type="EMBL" id="GGZ70551.1"/>
    </source>
</evidence>
<feature type="transmembrane region" description="Helical" evidence="5">
    <location>
        <begin position="126"/>
        <end position="144"/>
    </location>
</feature>
<feature type="transmembrane region" description="Helical" evidence="5">
    <location>
        <begin position="298"/>
        <end position="315"/>
    </location>
</feature>
<evidence type="ECO:0000256" key="2">
    <source>
        <dbReference type="ARBA" id="ARBA00022692"/>
    </source>
</evidence>
<dbReference type="InterPro" id="IPR004481">
    <property type="entry name" value="K/Na/Ca-exchanger"/>
</dbReference>